<dbReference type="Gene3D" id="1.10.540.10">
    <property type="entry name" value="Acyl-CoA dehydrogenase/oxidase, N-terminal domain"/>
    <property type="match status" value="1"/>
</dbReference>
<feature type="domain" description="Acyl-CoA oxidase/dehydrogenase middle" evidence="7">
    <location>
        <begin position="126"/>
        <end position="221"/>
    </location>
</feature>
<evidence type="ECO:0000256" key="4">
    <source>
        <dbReference type="ARBA" id="ARBA00022827"/>
    </source>
</evidence>
<dbReference type="InterPro" id="IPR009075">
    <property type="entry name" value="AcylCo_DH/oxidase_C"/>
</dbReference>
<dbReference type="InterPro" id="IPR046373">
    <property type="entry name" value="Acyl-CoA_Oxase/DH_mid-dom_sf"/>
</dbReference>
<keyword evidence="4" id="KW-0274">FAD</keyword>
<protein>
    <recommendedName>
        <fullName evidence="10">Acyl-CoA dehydrogenase</fullName>
    </recommendedName>
</protein>
<dbReference type="FunFam" id="1.20.140.10:FF:000001">
    <property type="entry name" value="Acyl-CoA dehydrogenase"/>
    <property type="match status" value="1"/>
</dbReference>
<proteinExistence type="inferred from homology"/>
<dbReference type="PANTHER" id="PTHR48083:SF20">
    <property type="entry name" value="LONG-CHAIN SPECIFIC ACYL-COA DEHYDROGENASE, MITOCHONDRIAL"/>
    <property type="match status" value="1"/>
</dbReference>
<name>A0A382I3E5_9ZZZZ</name>
<sequence>MPLETPTASWMSQEHRLYADSIRRFLSDDYMPHLKRWNDQGFVDANFWKKAGEAGILGASIPTSHGGSGADTTFDAITTYEQARLGDFSWGYSIHTIVVQYVIAYATEEQKHRWLPRLAAGTLVPALAMTEPGQGSDLQSVETYAVSDGDGLRINGAKTFITNGQTANLVCLVVKTEKEAGARGVSLVMVETDEVEGFRRGRNLEKVGLKGQDTSELFFDEMRVPRANLLGLEEGQGFYQLMNQLPWERLVIGIGALGHMDFALDQTLAYVKERQAFGRAVFDFQNTRFKLAEQKTKAEVTRAFVNHCIELLRDGQLDATTASMAKWWGSQMQCEVIDECLQLFGGYGYMLEYPIARAWADARVQKIYGGTNEIMKELIARSL</sequence>
<dbReference type="Pfam" id="PF00441">
    <property type="entry name" value="Acyl-CoA_dh_1"/>
    <property type="match status" value="1"/>
</dbReference>
<feature type="domain" description="Acyl-CoA dehydrogenase/oxidase N-terminal" evidence="8">
    <location>
        <begin position="12"/>
        <end position="121"/>
    </location>
</feature>
<organism evidence="9">
    <name type="scientific">marine metagenome</name>
    <dbReference type="NCBI Taxonomy" id="408172"/>
    <lineage>
        <taxon>unclassified sequences</taxon>
        <taxon>metagenomes</taxon>
        <taxon>ecological metagenomes</taxon>
    </lineage>
</organism>
<dbReference type="EMBL" id="UINC01064861">
    <property type="protein sequence ID" value="SVB93925.1"/>
    <property type="molecule type" value="Genomic_DNA"/>
</dbReference>
<evidence type="ECO:0000256" key="1">
    <source>
        <dbReference type="ARBA" id="ARBA00001974"/>
    </source>
</evidence>
<dbReference type="InterPro" id="IPR013786">
    <property type="entry name" value="AcylCoA_DH/ox_N"/>
</dbReference>
<dbReference type="GO" id="GO:0003995">
    <property type="term" value="F:acyl-CoA dehydrogenase activity"/>
    <property type="evidence" value="ECO:0007669"/>
    <property type="project" value="InterPro"/>
</dbReference>
<evidence type="ECO:0000256" key="2">
    <source>
        <dbReference type="ARBA" id="ARBA00009347"/>
    </source>
</evidence>
<evidence type="ECO:0000259" key="6">
    <source>
        <dbReference type="Pfam" id="PF00441"/>
    </source>
</evidence>
<dbReference type="InterPro" id="IPR009100">
    <property type="entry name" value="AcylCoA_DH/oxidase_NM_dom_sf"/>
</dbReference>
<evidence type="ECO:0000259" key="7">
    <source>
        <dbReference type="Pfam" id="PF02770"/>
    </source>
</evidence>
<keyword evidence="5" id="KW-0560">Oxidoreductase</keyword>
<accession>A0A382I3E5</accession>
<dbReference type="PROSITE" id="PS00073">
    <property type="entry name" value="ACYL_COA_DH_2"/>
    <property type="match status" value="1"/>
</dbReference>
<dbReference type="SUPFAM" id="SSF47203">
    <property type="entry name" value="Acyl-CoA dehydrogenase C-terminal domain-like"/>
    <property type="match status" value="1"/>
</dbReference>
<dbReference type="GO" id="GO:0050660">
    <property type="term" value="F:flavin adenine dinucleotide binding"/>
    <property type="evidence" value="ECO:0007669"/>
    <property type="project" value="InterPro"/>
</dbReference>
<evidence type="ECO:0000256" key="3">
    <source>
        <dbReference type="ARBA" id="ARBA00022630"/>
    </source>
</evidence>
<dbReference type="InterPro" id="IPR037069">
    <property type="entry name" value="AcylCoA_DH/ox_N_sf"/>
</dbReference>
<evidence type="ECO:0000256" key="5">
    <source>
        <dbReference type="ARBA" id="ARBA00023002"/>
    </source>
</evidence>
<dbReference type="PANTHER" id="PTHR48083">
    <property type="entry name" value="MEDIUM-CHAIN SPECIFIC ACYL-COA DEHYDROGENASE, MITOCHONDRIAL-RELATED"/>
    <property type="match status" value="1"/>
</dbReference>
<dbReference type="AlphaFoldDB" id="A0A382I3E5"/>
<evidence type="ECO:0000313" key="9">
    <source>
        <dbReference type="EMBL" id="SVB93925.1"/>
    </source>
</evidence>
<dbReference type="SUPFAM" id="SSF56645">
    <property type="entry name" value="Acyl-CoA dehydrogenase NM domain-like"/>
    <property type="match status" value="1"/>
</dbReference>
<feature type="domain" description="Acyl-CoA dehydrogenase/oxidase C-terminal" evidence="6">
    <location>
        <begin position="235"/>
        <end position="383"/>
    </location>
</feature>
<dbReference type="InterPro" id="IPR006091">
    <property type="entry name" value="Acyl-CoA_Oxase/DH_mid-dom"/>
</dbReference>
<dbReference type="Pfam" id="PF02770">
    <property type="entry name" value="Acyl-CoA_dh_M"/>
    <property type="match status" value="1"/>
</dbReference>
<evidence type="ECO:0000259" key="8">
    <source>
        <dbReference type="Pfam" id="PF02771"/>
    </source>
</evidence>
<dbReference type="Gene3D" id="1.20.140.10">
    <property type="entry name" value="Butyryl-CoA Dehydrogenase, subunit A, domain 3"/>
    <property type="match status" value="1"/>
</dbReference>
<keyword evidence="3" id="KW-0285">Flavoprotein</keyword>
<dbReference type="Pfam" id="PF02771">
    <property type="entry name" value="Acyl-CoA_dh_N"/>
    <property type="match status" value="1"/>
</dbReference>
<comment type="cofactor">
    <cofactor evidence="1">
        <name>FAD</name>
        <dbReference type="ChEBI" id="CHEBI:57692"/>
    </cofactor>
</comment>
<dbReference type="Gene3D" id="2.40.110.10">
    <property type="entry name" value="Butyryl-CoA Dehydrogenase, subunit A, domain 2"/>
    <property type="match status" value="1"/>
</dbReference>
<dbReference type="InterPro" id="IPR036250">
    <property type="entry name" value="AcylCo_DH-like_C"/>
</dbReference>
<evidence type="ECO:0008006" key="10">
    <source>
        <dbReference type="Google" id="ProtNLM"/>
    </source>
</evidence>
<dbReference type="GO" id="GO:0005737">
    <property type="term" value="C:cytoplasm"/>
    <property type="evidence" value="ECO:0007669"/>
    <property type="project" value="TreeGrafter"/>
</dbReference>
<dbReference type="GO" id="GO:0033539">
    <property type="term" value="P:fatty acid beta-oxidation using acyl-CoA dehydrogenase"/>
    <property type="evidence" value="ECO:0007669"/>
    <property type="project" value="TreeGrafter"/>
</dbReference>
<comment type="similarity">
    <text evidence="2">Belongs to the acyl-CoA dehydrogenase family.</text>
</comment>
<dbReference type="InterPro" id="IPR006089">
    <property type="entry name" value="Acyl-CoA_DH_CS"/>
</dbReference>
<dbReference type="InterPro" id="IPR050741">
    <property type="entry name" value="Acyl-CoA_dehydrogenase"/>
</dbReference>
<dbReference type="FunFam" id="2.40.110.10:FF:000002">
    <property type="entry name" value="Acyl-CoA dehydrogenase fadE12"/>
    <property type="match status" value="1"/>
</dbReference>
<reference evidence="9" key="1">
    <citation type="submission" date="2018-05" db="EMBL/GenBank/DDBJ databases">
        <authorList>
            <person name="Lanie J.A."/>
            <person name="Ng W.-L."/>
            <person name="Kazmierczak K.M."/>
            <person name="Andrzejewski T.M."/>
            <person name="Davidsen T.M."/>
            <person name="Wayne K.J."/>
            <person name="Tettelin H."/>
            <person name="Glass J.I."/>
            <person name="Rusch D."/>
            <person name="Podicherti R."/>
            <person name="Tsui H.-C.T."/>
            <person name="Winkler M.E."/>
        </authorList>
    </citation>
    <scope>NUCLEOTIDE SEQUENCE</scope>
</reference>
<gene>
    <name evidence="9" type="ORF">METZ01_LOCUS246779</name>
</gene>